<proteinExistence type="predicted"/>
<dbReference type="GO" id="GO:0006310">
    <property type="term" value="P:DNA recombination"/>
    <property type="evidence" value="ECO:0007669"/>
    <property type="project" value="UniProtKB-KW"/>
</dbReference>
<evidence type="ECO:0000259" key="2">
    <source>
        <dbReference type="Pfam" id="PF20172"/>
    </source>
</evidence>
<dbReference type="Gene3D" id="1.10.443.10">
    <property type="entry name" value="Intergrase catalytic core"/>
    <property type="match status" value="1"/>
</dbReference>
<evidence type="ECO:0000256" key="1">
    <source>
        <dbReference type="ARBA" id="ARBA00023172"/>
    </source>
</evidence>
<dbReference type="InterPro" id="IPR011010">
    <property type="entry name" value="DNA_brk_join_enz"/>
</dbReference>
<dbReference type="InterPro" id="IPR046668">
    <property type="entry name" value="DUF6538"/>
</dbReference>
<gene>
    <name evidence="3" type="ordered locus">Despr_3147</name>
</gene>
<name>A0A7U3YPR3_DESPD</name>
<dbReference type="EMBL" id="CP002364">
    <property type="protein sequence ID" value="ADW19275.1"/>
    <property type="molecule type" value="Genomic_DNA"/>
</dbReference>
<dbReference type="AlphaFoldDB" id="A0A7U3YPR3"/>
<keyword evidence="4" id="KW-1185">Reference proteome</keyword>
<dbReference type="Pfam" id="PF20172">
    <property type="entry name" value="DUF6538"/>
    <property type="match status" value="1"/>
</dbReference>
<evidence type="ECO:0000313" key="3">
    <source>
        <dbReference type="EMBL" id="ADW19275.1"/>
    </source>
</evidence>
<dbReference type="KEGG" id="dpr:Despr_3147"/>
<feature type="domain" description="DUF6538" evidence="2">
    <location>
        <begin position="12"/>
        <end position="65"/>
    </location>
</feature>
<evidence type="ECO:0000313" key="4">
    <source>
        <dbReference type="Proteomes" id="UP000006365"/>
    </source>
</evidence>
<protein>
    <recommendedName>
        <fullName evidence="2">DUF6538 domain-containing protein</fullName>
    </recommendedName>
</protein>
<keyword evidence="1" id="KW-0233">DNA recombination</keyword>
<dbReference type="InterPro" id="IPR013762">
    <property type="entry name" value="Integrase-like_cat_sf"/>
</dbReference>
<sequence length="383" mass="44071">MRNPAYFFQSLESIYYFRMRIPTDLQPIFKRTELKKSLRTRSKTVALRRCRQYVAAAEQVFESLRLSHFKAEMACVNPTGQLVELTVLERLDSPPTIRDREKELWNKVYNAESAIVEEQQSASTAEPEPAAIPLTPPIISASQRIPLSELIRLYITEVTDQRGQDIARGIEKNLIRFMEIVTDKPIDQYSVEDKLRYRDCLQRMPKCINRKEYHGMTIDEIIEIERPADELLSVKTVNMRLIDVATLFNWAVTNTLIDSHPFKKAVLKIQKSDDAERPAVSDADIKVIIENLPRIPDEPSKFWIPLIACFTGMRQSEIAQLDGDDIVNTDGTWCIDVNDRGDKRLKNSNAKRIVPLHRVLVDSGLVPFAERRRGLKLFDDVSN</sequence>
<dbReference type="Proteomes" id="UP000006365">
    <property type="component" value="Chromosome"/>
</dbReference>
<dbReference type="GO" id="GO:0003677">
    <property type="term" value="F:DNA binding"/>
    <property type="evidence" value="ECO:0007669"/>
    <property type="project" value="InterPro"/>
</dbReference>
<organism evidence="3 4">
    <name type="scientific">Desulfobulbus propionicus (strain ATCC 33891 / DSM 2032 / VKM B-1956 / 1pr3)</name>
    <dbReference type="NCBI Taxonomy" id="577650"/>
    <lineage>
        <taxon>Bacteria</taxon>
        <taxon>Pseudomonadati</taxon>
        <taxon>Thermodesulfobacteriota</taxon>
        <taxon>Desulfobulbia</taxon>
        <taxon>Desulfobulbales</taxon>
        <taxon>Desulfobulbaceae</taxon>
        <taxon>Desulfobulbus</taxon>
    </lineage>
</organism>
<dbReference type="RefSeq" id="WP_015725799.1">
    <property type="nucleotide sequence ID" value="NC_014972.1"/>
</dbReference>
<dbReference type="SUPFAM" id="SSF56349">
    <property type="entry name" value="DNA breaking-rejoining enzymes"/>
    <property type="match status" value="1"/>
</dbReference>
<reference evidence="3 4" key="1">
    <citation type="journal article" date="2011" name="Stand. Genomic Sci.">
        <title>Complete genome sequence of Desulfobulbus propionicus type strain (1pr3).</title>
        <authorList>
            <person name="Pagani I."/>
            <person name="Lapidus A."/>
            <person name="Nolan M."/>
            <person name="Lucas S."/>
            <person name="Hammon N."/>
            <person name="Deshpande S."/>
            <person name="Cheng J.F."/>
            <person name="Chertkov O."/>
            <person name="Davenport K."/>
            <person name="Tapia R."/>
            <person name="Han C."/>
            <person name="Goodwin L."/>
            <person name="Pitluck S."/>
            <person name="Liolios K."/>
            <person name="Mavromatis K."/>
            <person name="Ivanova N."/>
            <person name="Mikhailova N."/>
            <person name="Pati A."/>
            <person name="Chen A."/>
            <person name="Palaniappan K."/>
            <person name="Land M."/>
            <person name="Hauser L."/>
            <person name="Chang Y.J."/>
            <person name="Jeffries C.D."/>
            <person name="Detter J.C."/>
            <person name="Brambilla E."/>
            <person name="Kannan K.P."/>
            <person name="Djao O.D."/>
            <person name="Rohde M."/>
            <person name="Pukall R."/>
            <person name="Spring S."/>
            <person name="Goker M."/>
            <person name="Sikorski J."/>
            <person name="Woyke T."/>
            <person name="Bristow J."/>
            <person name="Eisen J.A."/>
            <person name="Markowitz V."/>
            <person name="Hugenholtz P."/>
            <person name="Kyrpides N.C."/>
            <person name="Klenk H.P."/>
        </authorList>
    </citation>
    <scope>NUCLEOTIDE SEQUENCE [LARGE SCALE GENOMIC DNA]</scope>
    <source>
        <strain evidence="4">ATCC 33891 / DSM 2032 / 1pr3</strain>
    </source>
</reference>
<accession>A0A7U3YPR3</accession>
<dbReference type="GO" id="GO:0015074">
    <property type="term" value="P:DNA integration"/>
    <property type="evidence" value="ECO:0007669"/>
    <property type="project" value="InterPro"/>
</dbReference>